<name>A0A1V0SCV1_9VIRU</name>
<organism evidence="2">
    <name type="scientific">Indivirus ILV1</name>
    <dbReference type="NCBI Taxonomy" id="1977633"/>
    <lineage>
        <taxon>Viruses</taxon>
        <taxon>Varidnaviria</taxon>
        <taxon>Bamfordvirae</taxon>
        <taxon>Nucleocytoviricota</taxon>
        <taxon>Megaviricetes</taxon>
        <taxon>Imitervirales</taxon>
        <taxon>Mimiviridae</taxon>
        <taxon>Klosneuvirinae</taxon>
        <taxon>Indivirus</taxon>
    </lineage>
</organism>
<proteinExistence type="predicted"/>
<evidence type="ECO:0000256" key="1">
    <source>
        <dbReference type="SAM" id="Phobius"/>
    </source>
</evidence>
<accession>A0A1V0SCV1</accession>
<feature type="transmembrane region" description="Helical" evidence="1">
    <location>
        <begin position="74"/>
        <end position="91"/>
    </location>
</feature>
<dbReference type="EMBL" id="KY684085">
    <property type="protein sequence ID" value="ARF09539.1"/>
    <property type="molecule type" value="Genomic_DNA"/>
</dbReference>
<protein>
    <submittedName>
        <fullName evidence="2">Uncharacterized protein</fullName>
    </submittedName>
</protein>
<reference evidence="2" key="1">
    <citation type="journal article" date="2017" name="Science">
        <title>Giant viruses with an expanded complement of translation system components.</title>
        <authorList>
            <person name="Schulz F."/>
            <person name="Yutin N."/>
            <person name="Ivanova N.N."/>
            <person name="Ortega D.R."/>
            <person name="Lee T.K."/>
            <person name="Vierheilig J."/>
            <person name="Daims H."/>
            <person name="Horn M."/>
            <person name="Wagner M."/>
            <person name="Jensen G.J."/>
            <person name="Kyrpides N.C."/>
            <person name="Koonin E.V."/>
            <person name="Woyke T."/>
        </authorList>
    </citation>
    <scope>NUCLEOTIDE SEQUENCE</scope>
    <source>
        <strain evidence="2">ILV1</strain>
    </source>
</reference>
<gene>
    <name evidence="2" type="ORF">Indivirus_1_162</name>
</gene>
<keyword evidence="1" id="KW-0812">Transmembrane</keyword>
<evidence type="ECO:0000313" key="2">
    <source>
        <dbReference type="EMBL" id="ARF09539.1"/>
    </source>
</evidence>
<sequence>MQNQNADQYVPEPIMPYIKKLEGAPAERAMLTSAWNNMPLNYVPSHDQNFKLPSSCVDIMPITGIEGFGSSSDLLRIVILFLIVALIYYLLNQN</sequence>
<keyword evidence="1" id="KW-0472">Membrane</keyword>
<keyword evidence="1" id="KW-1133">Transmembrane helix</keyword>